<feature type="domain" description="Glycosyltransferase subfamily 4-like N-terminal" evidence="1">
    <location>
        <begin position="16"/>
        <end position="176"/>
    </location>
</feature>
<dbReference type="Proteomes" id="UP000667802">
    <property type="component" value="Unassembled WGS sequence"/>
</dbReference>
<evidence type="ECO:0000313" key="2">
    <source>
        <dbReference type="EMBL" id="MDR9893173.1"/>
    </source>
</evidence>
<dbReference type="PANTHER" id="PTHR12526">
    <property type="entry name" value="GLYCOSYLTRANSFERASE"/>
    <property type="match status" value="1"/>
</dbReference>
<dbReference type="EMBL" id="JAALHA020000001">
    <property type="protein sequence ID" value="MDR9893173.1"/>
    <property type="molecule type" value="Genomic_DNA"/>
</dbReference>
<organism evidence="2 3">
    <name type="scientific">Aetokthonos hydrillicola Thurmond2011</name>
    <dbReference type="NCBI Taxonomy" id="2712845"/>
    <lineage>
        <taxon>Bacteria</taxon>
        <taxon>Bacillati</taxon>
        <taxon>Cyanobacteriota</taxon>
        <taxon>Cyanophyceae</taxon>
        <taxon>Nostocales</taxon>
        <taxon>Hapalosiphonaceae</taxon>
        <taxon>Aetokthonos</taxon>
    </lineage>
</organism>
<evidence type="ECO:0000313" key="3">
    <source>
        <dbReference type="Proteomes" id="UP000667802"/>
    </source>
</evidence>
<dbReference type="InterPro" id="IPR028098">
    <property type="entry name" value="Glyco_trans_4-like_N"/>
</dbReference>
<accession>A0AAP5I4W9</accession>
<dbReference type="AlphaFoldDB" id="A0AAP5I4W9"/>
<dbReference type="Gene3D" id="3.40.50.11090">
    <property type="match status" value="1"/>
</dbReference>
<dbReference type="Gene3D" id="3.40.50.2000">
    <property type="entry name" value="Glycogen Phosphorylase B"/>
    <property type="match status" value="1"/>
</dbReference>
<gene>
    <name evidence="2" type="ORF">G7B40_001055</name>
</gene>
<evidence type="ECO:0000259" key="1">
    <source>
        <dbReference type="Pfam" id="PF13439"/>
    </source>
</evidence>
<dbReference type="Pfam" id="PF13439">
    <property type="entry name" value="Glyco_transf_4"/>
    <property type="match status" value="1"/>
</dbReference>
<sequence length="374" mass="41488">MKITFVLPHASLAGGIRVVAIYAENLKKRGHEVFVVSVPRSQPSLRQQVKSFIKGQGLLSVPKKDLSHFDNLDVKHRVIESYRPIVDADIPDADVVIATWWETAEWVANLSEAKGAKAYFIQHHEVVWDYVPKERVAATWSLPMHKITISQWLVDLAQTLYGDHKVSLVPNSVDTKQFYAPPRGKQSIPTVGMLYSPLYWKGCDISLKAFSLAAQKIPNLRLVAFGTHNPLPELALPPNTEYTFCPAQNTLKDFYMKCDMWLFGSRSEGFGLPLLEAMACRTPVIGTPAGAAPELLSNGVGLLVKPEDPEDMAKAIVHICQLTDAEWRAISDAAYAKATDYTWDDATNLFEAALKTAITRGRLGTSNKKNISTL</sequence>
<reference evidence="3" key="1">
    <citation type="journal article" date="2021" name="Science">
        <title>Hunting the eagle killer: A cyanobacterial neurotoxin causes vacuolar myelinopathy.</title>
        <authorList>
            <person name="Breinlinger S."/>
            <person name="Phillips T.J."/>
            <person name="Haram B.N."/>
            <person name="Mares J."/>
            <person name="Martinez Yerena J.A."/>
            <person name="Hrouzek P."/>
            <person name="Sobotka R."/>
            <person name="Henderson W.M."/>
            <person name="Schmieder P."/>
            <person name="Williams S.M."/>
            <person name="Lauderdale J.D."/>
            <person name="Wilde H.D."/>
            <person name="Gerrin W."/>
            <person name="Kust A."/>
            <person name="Washington J.W."/>
            <person name="Wagner C."/>
            <person name="Geier B."/>
            <person name="Liebeke M."/>
            <person name="Enke H."/>
            <person name="Niedermeyer T.H.J."/>
            <person name="Wilde S.B."/>
        </authorList>
    </citation>
    <scope>NUCLEOTIDE SEQUENCE [LARGE SCALE GENOMIC DNA]</scope>
    <source>
        <strain evidence="3">Thurmond2011</strain>
    </source>
</reference>
<name>A0AAP5I4W9_9CYAN</name>
<dbReference type="CDD" id="cd03801">
    <property type="entry name" value="GT4_PimA-like"/>
    <property type="match status" value="1"/>
</dbReference>
<proteinExistence type="predicted"/>
<protein>
    <submittedName>
        <fullName evidence="2">Glycosyltransferase family 4 protein</fullName>
    </submittedName>
</protein>
<dbReference type="RefSeq" id="WP_208343201.1">
    <property type="nucleotide sequence ID" value="NZ_CAWQFN010000268.1"/>
</dbReference>
<dbReference type="SUPFAM" id="SSF53756">
    <property type="entry name" value="UDP-Glycosyltransferase/glycogen phosphorylase"/>
    <property type="match status" value="1"/>
</dbReference>
<comment type="caution">
    <text evidence="2">The sequence shown here is derived from an EMBL/GenBank/DDBJ whole genome shotgun (WGS) entry which is preliminary data.</text>
</comment>
<keyword evidence="3" id="KW-1185">Reference proteome</keyword>
<dbReference type="Pfam" id="PF13692">
    <property type="entry name" value="Glyco_trans_1_4"/>
    <property type="match status" value="1"/>
</dbReference>